<proteinExistence type="predicted"/>
<keyword evidence="2" id="KW-1185">Reference proteome</keyword>
<name>A0A5B7IU36_PORTR</name>
<dbReference type="EMBL" id="VSRR010066945">
    <property type="protein sequence ID" value="MPC84967.1"/>
    <property type="molecule type" value="Genomic_DNA"/>
</dbReference>
<accession>A0A5B7IU36</accession>
<protein>
    <submittedName>
        <fullName evidence="1">Uncharacterized protein</fullName>
    </submittedName>
</protein>
<dbReference type="AlphaFoldDB" id="A0A5B7IU36"/>
<gene>
    <name evidence="1" type="ORF">E2C01_079722</name>
</gene>
<organism evidence="1 2">
    <name type="scientific">Portunus trituberculatus</name>
    <name type="common">Swimming crab</name>
    <name type="synonym">Neptunus trituberculatus</name>
    <dbReference type="NCBI Taxonomy" id="210409"/>
    <lineage>
        <taxon>Eukaryota</taxon>
        <taxon>Metazoa</taxon>
        <taxon>Ecdysozoa</taxon>
        <taxon>Arthropoda</taxon>
        <taxon>Crustacea</taxon>
        <taxon>Multicrustacea</taxon>
        <taxon>Malacostraca</taxon>
        <taxon>Eumalacostraca</taxon>
        <taxon>Eucarida</taxon>
        <taxon>Decapoda</taxon>
        <taxon>Pleocyemata</taxon>
        <taxon>Brachyura</taxon>
        <taxon>Eubrachyura</taxon>
        <taxon>Portunoidea</taxon>
        <taxon>Portunidae</taxon>
        <taxon>Portuninae</taxon>
        <taxon>Portunus</taxon>
    </lineage>
</organism>
<evidence type="ECO:0000313" key="2">
    <source>
        <dbReference type="Proteomes" id="UP000324222"/>
    </source>
</evidence>
<sequence>MKLPVQNLINYTRTRKLPGLHLTPKHQPTPYALPLPFTFLTDRAICTYI</sequence>
<reference evidence="1 2" key="1">
    <citation type="submission" date="2019-05" db="EMBL/GenBank/DDBJ databases">
        <title>Another draft genome of Portunus trituberculatus and its Hox gene families provides insights of decapod evolution.</title>
        <authorList>
            <person name="Jeong J.-H."/>
            <person name="Song I."/>
            <person name="Kim S."/>
            <person name="Choi T."/>
            <person name="Kim D."/>
            <person name="Ryu S."/>
            <person name="Kim W."/>
        </authorList>
    </citation>
    <scope>NUCLEOTIDE SEQUENCE [LARGE SCALE GENOMIC DNA]</scope>
    <source>
        <tissue evidence="1">Muscle</tissue>
    </source>
</reference>
<dbReference type="Proteomes" id="UP000324222">
    <property type="component" value="Unassembled WGS sequence"/>
</dbReference>
<comment type="caution">
    <text evidence="1">The sequence shown here is derived from an EMBL/GenBank/DDBJ whole genome shotgun (WGS) entry which is preliminary data.</text>
</comment>
<evidence type="ECO:0000313" key="1">
    <source>
        <dbReference type="EMBL" id="MPC84967.1"/>
    </source>
</evidence>